<dbReference type="Proteomes" id="UP000683246">
    <property type="component" value="Chromosome"/>
</dbReference>
<dbReference type="AlphaFoldDB" id="A0A8J8SGA0"/>
<dbReference type="Pfam" id="PF00550">
    <property type="entry name" value="PP-binding"/>
    <property type="match status" value="1"/>
</dbReference>
<sequence length="78" mass="8860">MHKKVIQILSEVKNNDDLLSSLSASSDIVNDVGLDSLQMINFILKLEDEFCIEIDFEAFDYSHLDSIDKLCCFIDKCA</sequence>
<keyword evidence="3" id="KW-1185">Reference proteome</keyword>
<evidence type="ECO:0000313" key="2">
    <source>
        <dbReference type="EMBL" id="QUI22540.1"/>
    </source>
</evidence>
<protein>
    <submittedName>
        <fullName evidence="2">Acyl carrier protein</fullName>
    </submittedName>
</protein>
<name>A0A8J8SGA0_9FIRM</name>
<feature type="domain" description="Carrier" evidence="1">
    <location>
        <begin position="1"/>
        <end position="78"/>
    </location>
</feature>
<reference evidence="2" key="1">
    <citation type="submission" date="2020-07" db="EMBL/GenBank/DDBJ databases">
        <title>Vallitalea pronyensis genome.</title>
        <authorList>
            <person name="Postec A."/>
        </authorList>
    </citation>
    <scope>NUCLEOTIDE SEQUENCE</scope>
    <source>
        <strain evidence="2">FatNI3</strain>
    </source>
</reference>
<dbReference type="KEGG" id="vpy:HZI73_09610"/>
<dbReference type="Gene3D" id="1.10.1200.10">
    <property type="entry name" value="ACP-like"/>
    <property type="match status" value="1"/>
</dbReference>
<dbReference type="RefSeq" id="WP_212698030.1">
    <property type="nucleotide sequence ID" value="NZ_CP058649.1"/>
</dbReference>
<dbReference type="PROSITE" id="PS50075">
    <property type="entry name" value="CARRIER"/>
    <property type="match status" value="1"/>
</dbReference>
<dbReference type="InterPro" id="IPR036736">
    <property type="entry name" value="ACP-like_sf"/>
</dbReference>
<dbReference type="SUPFAM" id="SSF47336">
    <property type="entry name" value="ACP-like"/>
    <property type="match status" value="1"/>
</dbReference>
<accession>A0A8J8SGA0</accession>
<dbReference type="InterPro" id="IPR009081">
    <property type="entry name" value="PP-bd_ACP"/>
</dbReference>
<evidence type="ECO:0000313" key="3">
    <source>
        <dbReference type="Proteomes" id="UP000683246"/>
    </source>
</evidence>
<proteinExistence type="predicted"/>
<evidence type="ECO:0000259" key="1">
    <source>
        <dbReference type="PROSITE" id="PS50075"/>
    </source>
</evidence>
<gene>
    <name evidence="2" type="ORF">HZI73_09610</name>
</gene>
<dbReference type="EMBL" id="CP058649">
    <property type="protein sequence ID" value="QUI22540.1"/>
    <property type="molecule type" value="Genomic_DNA"/>
</dbReference>
<organism evidence="2 3">
    <name type="scientific">Vallitalea pronyensis</name>
    <dbReference type="NCBI Taxonomy" id="1348613"/>
    <lineage>
        <taxon>Bacteria</taxon>
        <taxon>Bacillati</taxon>
        <taxon>Bacillota</taxon>
        <taxon>Clostridia</taxon>
        <taxon>Lachnospirales</taxon>
        <taxon>Vallitaleaceae</taxon>
        <taxon>Vallitalea</taxon>
    </lineage>
</organism>